<evidence type="ECO:0000313" key="4">
    <source>
        <dbReference type="EMBL" id="CAB4220893.1"/>
    </source>
</evidence>
<evidence type="ECO:0000313" key="1">
    <source>
        <dbReference type="EMBL" id="CAB4164127.1"/>
    </source>
</evidence>
<gene>
    <name evidence="3" type="ORF">UFOVP1146_63</name>
    <name evidence="4" type="ORF">UFOVP1638_82</name>
    <name evidence="1" type="ORF">UFOVP812_396</name>
    <name evidence="2" type="ORF">UFOVP818_169</name>
</gene>
<dbReference type="EMBL" id="LR796758">
    <property type="protein sequence ID" value="CAB4164127.1"/>
    <property type="molecule type" value="Genomic_DNA"/>
</dbReference>
<accession>A0A6J5NYJ5</accession>
<proteinExistence type="predicted"/>
<dbReference type="EMBL" id="LR797502">
    <property type="protein sequence ID" value="CAB4220893.1"/>
    <property type="molecule type" value="Genomic_DNA"/>
</dbReference>
<name>A0A6J5NYJ5_9CAUD</name>
<dbReference type="EMBL" id="LR797099">
    <property type="protein sequence ID" value="CAB4186717.1"/>
    <property type="molecule type" value="Genomic_DNA"/>
</dbReference>
<evidence type="ECO:0000313" key="2">
    <source>
        <dbReference type="EMBL" id="CAB4165633.1"/>
    </source>
</evidence>
<evidence type="ECO:0000313" key="3">
    <source>
        <dbReference type="EMBL" id="CAB4186717.1"/>
    </source>
</evidence>
<organism evidence="1">
    <name type="scientific">uncultured Caudovirales phage</name>
    <dbReference type="NCBI Taxonomy" id="2100421"/>
    <lineage>
        <taxon>Viruses</taxon>
        <taxon>Duplodnaviria</taxon>
        <taxon>Heunggongvirae</taxon>
        <taxon>Uroviricota</taxon>
        <taxon>Caudoviricetes</taxon>
        <taxon>Peduoviridae</taxon>
        <taxon>Maltschvirus</taxon>
        <taxon>Maltschvirus maltsch</taxon>
    </lineage>
</organism>
<reference evidence="1" key="1">
    <citation type="submission" date="2020-04" db="EMBL/GenBank/DDBJ databases">
        <authorList>
            <person name="Chiriac C."/>
            <person name="Salcher M."/>
            <person name="Ghai R."/>
            <person name="Kavagutti S V."/>
        </authorList>
    </citation>
    <scope>NUCLEOTIDE SEQUENCE</scope>
</reference>
<sequence length="132" mass="15325">MPFSWLTNNTQTAIILTYNNATEKQMAMTLESYNKLVDKELKLYDKFQEILRQREDLAKEVAKARKEIRNQVVSTYQKGKTSAVMQFNGRVLKMRINQRGDSVTVTENGNPVYRGWFRNGYEAEFAFATGQI</sequence>
<dbReference type="EMBL" id="LR796776">
    <property type="protein sequence ID" value="CAB4165633.1"/>
    <property type="molecule type" value="Genomic_DNA"/>
</dbReference>
<protein>
    <submittedName>
        <fullName evidence="1">Uncharacterized protein</fullName>
    </submittedName>
</protein>